<dbReference type="Pfam" id="PF08352">
    <property type="entry name" value="oligo_HPY"/>
    <property type="match status" value="1"/>
</dbReference>
<dbReference type="Gene3D" id="3.40.50.300">
    <property type="entry name" value="P-loop containing nucleotide triphosphate hydrolases"/>
    <property type="match status" value="1"/>
</dbReference>
<evidence type="ECO:0000256" key="3">
    <source>
        <dbReference type="ARBA" id="ARBA00022741"/>
    </source>
</evidence>
<dbReference type="RefSeq" id="WP_377547657.1">
    <property type="nucleotide sequence ID" value="NZ_JBHSBN010000012.1"/>
</dbReference>
<dbReference type="InterPro" id="IPR003439">
    <property type="entry name" value="ABC_transporter-like_ATP-bd"/>
</dbReference>
<keyword evidence="3" id="KW-0547">Nucleotide-binding</keyword>
<dbReference type="EMBL" id="JBHSBN010000012">
    <property type="protein sequence ID" value="MFC4107999.1"/>
    <property type="molecule type" value="Genomic_DNA"/>
</dbReference>
<organism evidence="6 7">
    <name type="scientific">Micromonospora zhanjiangensis</name>
    <dbReference type="NCBI Taxonomy" id="1522057"/>
    <lineage>
        <taxon>Bacteria</taxon>
        <taxon>Bacillati</taxon>
        <taxon>Actinomycetota</taxon>
        <taxon>Actinomycetes</taxon>
        <taxon>Micromonosporales</taxon>
        <taxon>Micromonosporaceae</taxon>
        <taxon>Micromonospora</taxon>
    </lineage>
</organism>
<feature type="domain" description="ABC transporter" evidence="5">
    <location>
        <begin position="16"/>
        <end position="256"/>
    </location>
</feature>
<dbReference type="Pfam" id="PF00005">
    <property type="entry name" value="ABC_tran"/>
    <property type="match status" value="1"/>
</dbReference>
<dbReference type="CDD" id="cd03257">
    <property type="entry name" value="ABC_NikE_OppD_transporters"/>
    <property type="match status" value="1"/>
</dbReference>
<evidence type="ECO:0000313" key="6">
    <source>
        <dbReference type="EMBL" id="MFC4107999.1"/>
    </source>
</evidence>
<evidence type="ECO:0000259" key="5">
    <source>
        <dbReference type="PROSITE" id="PS50893"/>
    </source>
</evidence>
<dbReference type="InterPro" id="IPR003593">
    <property type="entry name" value="AAA+_ATPase"/>
</dbReference>
<evidence type="ECO:0000313" key="7">
    <source>
        <dbReference type="Proteomes" id="UP001595868"/>
    </source>
</evidence>
<accession>A0ABV8KPQ1</accession>
<dbReference type="NCBIfam" id="TIGR01727">
    <property type="entry name" value="oligo_HPY"/>
    <property type="match status" value="1"/>
</dbReference>
<dbReference type="Proteomes" id="UP001595868">
    <property type="component" value="Unassembled WGS sequence"/>
</dbReference>
<keyword evidence="4 6" id="KW-0067">ATP-binding</keyword>
<comment type="similarity">
    <text evidence="1">Belongs to the ABC transporter superfamily.</text>
</comment>
<dbReference type="InterPro" id="IPR013563">
    <property type="entry name" value="Oligopep_ABC_C"/>
</dbReference>
<dbReference type="NCBIfam" id="NF008453">
    <property type="entry name" value="PRK11308.1"/>
    <property type="match status" value="1"/>
</dbReference>
<dbReference type="PROSITE" id="PS00211">
    <property type="entry name" value="ABC_TRANSPORTER_1"/>
    <property type="match status" value="1"/>
</dbReference>
<dbReference type="InterPro" id="IPR027417">
    <property type="entry name" value="P-loop_NTPase"/>
</dbReference>
<keyword evidence="7" id="KW-1185">Reference proteome</keyword>
<reference evidence="7" key="1">
    <citation type="journal article" date="2019" name="Int. J. Syst. Evol. Microbiol.">
        <title>The Global Catalogue of Microorganisms (GCM) 10K type strain sequencing project: providing services to taxonomists for standard genome sequencing and annotation.</title>
        <authorList>
            <consortium name="The Broad Institute Genomics Platform"/>
            <consortium name="The Broad Institute Genome Sequencing Center for Infectious Disease"/>
            <person name="Wu L."/>
            <person name="Ma J."/>
        </authorList>
    </citation>
    <scope>NUCLEOTIDE SEQUENCE [LARGE SCALE GENOMIC DNA]</scope>
    <source>
        <strain evidence="7">2902at01</strain>
    </source>
</reference>
<evidence type="ECO:0000256" key="4">
    <source>
        <dbReference type="ARBA" id="ARBA00022840"/>
    </source>
</evidence>
<dbReference type="PANTHER" id="PTHR43776:SF7">
    <property type="entry name" value="D,D-DIPEPTIDE TRANSPORT ATP-BINDING PROTEIN DDPF-RELATED"/>
    <property type="match status" value="1"/>
</dbReference>
<dbReference type="InterPro" id="IPR017871">
    <property type="entry name" value="ABC_transporter-like_CS"/>
</dbReference>
<evidence type="ECO:0000256" key="1">
    <source>
        <dbReference type="ARBA" id="ARBA00005417"/>
    </source>
</evidence>
<dbReference type="SMART" id="SM00382">
    <property type="entry name" value="AAA"/>
    <property type="match status" value="1"/>
</dbReference>
<comment type="caution">
    <text evidence="6">The sequence shown here is derived from an EMBL/GenBank/DDBJ whole genome shotgun (WGS) entry which is preliminary data.</text>
</comment>
<dbReference type="PROSITE" id="PS50893">
    <property type="entry name" value="ABC_TRANSPORTER_2"/>
    <property type="match status" value="1"/>
</dbReference>
<sequence>MSALLSVRDLHTSFPIRSSLLRRRVGDVQAVSGVSFDLPAGRTLGLVGESGSGKTTLARTVIGLERPRSGQVLFDGADLVTQSGAALRRTRRRIQMIFQDPYASLNPRLTVQQIISEAWLINPGVVPRDRWAAEVKDLLARVGLNPDHADRYPHQFSGGQRQRVGIARALALRPRLVICDEAVSALDVSVQAQVLNLLVDLQADLGLSYLFIAHDLSVVRHISDEIAVMYLGKVVETGTREQIFTAPVHPYTQALLSAVPVSRPWAAPGKEQIILTGDIPSPVSPPSGCRFRTRCWKARPRCASEEPALVDRLGGHPAACHFPELPAQPPAVAAGAP</sequence>
<protein>
    <submittedName>
        <fullName evidence="6">ABC transporter ATP-binding protein</fullName>
    </submittedName>
</protein>
<dbReference type="GO" id="GO:0005524">
    <property type="term" value="F:ATP binding"/>
    <property type="evidence" value="ECO:0007669"/>
    <property type="project" value="UniProtKB-KW"/>
</dbReference>
<dbReference type="SUPFAM" id="SSF52540">
    <property type="entry name" value="P-loop containing nucleoside triphosphate hydrolases"/>
    <property type="match status" value="1"/>
</dbReference>
<name>A0ABV8KPQ1_9ACTN</name>
<evidence type="ECO:0000256" key="2">
    <source>
        <dbReference type="ARBA" id="ARBA00022448"/>
    </source>
</evidence>
<dbReference type="InterPro" id="IPR050319">
    <property type="entry name" value="ABC_transp_ATP-bind"/>
</dbReference>
<gene>
    <name evidence="6" type="ORF">ACFOX0_18965</name>
</gene>
<keyword evidence="2" id="KW-0813">Transport</keyword>
<dbReference type="PANTHER" id="PTHR43776">
    <property type="entry name" value="TRANSPORT ATP-BINDING PROTEIN"/>
    <property type="match status" value="1"/>
</dbReference>
<proteinExistence type="inferred from homology"/>